<evidence type="ECO:0000256" key="10">
    <source>
        <dbReference type="RuleBase" id="RU362081"/>
    </source>
</evidence>
<keyword evidence="14" id="KW-1185">Reference proteome</keyword>
<dbReference type="Pfam" id="PF00702">
    <property type="entry name" value="Hydrolase"/>
    <property type="match status" value="1"/>
</dbReference>
<keyword evidence="10" id="KW-0547">Nucleotide-binding</keyword>
<dbReference type="InterPro" id="IPR023299">
    <property type="entry name" value="ATPase_P-typ_cyto_dom_N"/>
</dbReference>
<dbReference type="PANTHER" id="PTHR48085:SF5">
    <property type="entry name" value="CADMIUM_ZINC-TRANSPORTING ATPASE HMA4-RELATED"/>
    <property type="match status" value="1"/>
</dbReference>
<dbReference type="InterPro" id="IPR051014">
    <property type="entry name" value="Cation_Transport_ATPase_IB"/>
</dbReference>
<evidence type="ECO:0000256" key="8">
    <source>
        <dbReference type="ARBA" id="ARBA00039097"/>
    </source>
</evidence>
<dbReference type="RefSeq" id="WP_286661371.1">
    <property type="nucleotide sequence ID" value="NZ_JASZYV010000003.1"/>
</dbReference>
<keyword evidence="10" id="KW-0067">ATP-binding</keyword>
<evidence type="ECO:0000256" key="3">
    <source>
        <dbReference type="ARBA" id="ARBA00022692"/>
    </source>
</evidence>
<dbReference type="SFLD" id="SFLDF00027">
    <property type="entry name" value="p-type_atpase"/>
    <property type="match status" value="1"/>
</dbReference>
<dbReference type="Gene3D" id="3.40.1110.10">
    <property type="entry name" value="Calcium-transporting ATPase, cytoplasmic domain N"/>
    <property type="match status" value="1"/>
</dbReference>
<keyword evidence="5" id="KW-1278">Translocase</keyword>
<comment type="caution">
    <text evidence="13">The sequence shown here is derived from an EMBL/GenBank/DDBJ whole genome shotgun (WGS) entry which is preliminary data.</text>
</comment>
<evidence type="ECO:0000256" key="4">
    <source>
        <dbReference type="ARBA" id="ARBA00022723"/>
    </source>
</evidence>
<evidence type="ECO:0000256" key="7">
    <source>
        <dbReference type="ARBA" id="ARBA00023136"/>
    </source>
</evidence>
<dbReference type="InterPro" id="IPR023298">
    <property type="entry name" value="ATPase_P-typ_TM_dom_sf"/>
</dbReference>
<accession>A0ABT7NEB2</accession>
<feature type="domain" description="P-type ATPase A" evidence="12">
    <location>
        <begin position="182"/>
        <end position="283"/>
    </location>
</feature>
<feature type="transmembrane region" description="Helical" evidence="10">
    <location>
        <begin position="299"/>
        <end position="327"/>
    </location>
</feature>
<evidence type="ECO:0000256" key="11">
    <source>
        <dbReference type="SAM" id="MobiDB-lite"/>
    </source>
</evidence>
<name>A0ABT7NEB2_9BURK</name>
<feature type="transmembrane region" description="Helical" evidence="10">
    <location>
        <begin position="333"/>
        <end position="358"/>
    </location>
</feature>
<dbReference type="NCBIfam" id="TIGR01494">
    <property type="entry name" value="ATPase_P-type"/>
    <property type="match status" value="1"/>
</dbReference>
<evidence type="ECO:0000259" key="12">
    <source>
        <dbReference type="Pfam" id="PF00122"/>
    </source>
</evidence>
<dbReference type="InterPro" id="IPR044492">
    <property type="entry name" value="P_typ_ATPase_HD_dom"/>
</dbReference>
<dbReference type="SUPFAM" id="SSF81653">
    <property type="entry name" value="Calcium ATPase, transduction domain A"/>
    <property type="match status" value="1"/>
</dbReference>
<keyword evidence="7 10" id="KW-0472">Membrane</keyword>
<keyword evidence="3 10" id="KW-0812">Transmembrane</keyword>
<evidence type="ECO:0000256" key="9">
    <source>
        <dbReference type="ARBA" id="ARBA00047308"/>
    </source>
</evidence>
<sequence length="690" mass="72301">MERNLNTQAAAAQGSQPPMGAPRIKIDCCGSASCSSAPTHAHADGHDHGRADGNHAQTEEAGHDHGPLPSTARLIAALCLALGAEGINWFAADRLPWEIAGMVVAAVAIVLAGLGIYVSGLRSLRRGKLGIDTLMSVAVTGAFVIGQWPEAAMVMALYALAELIEHRAADRARNAIAGLMALAPQEAEWQRADGRWERGPSSEVPMSARVRVRPGERLPFDGEVVLGHGAIDQSPITGESIPVDKGVGDKVFAGTINQSGELQFTVTASAGSTTLDRIIHAVEQAQGSRSPTQRMVDRFAAVYTPAVFALAVALVLVMPLAFGWTWLDAIYRALVLLVIACPCALVLATPVTVVSALTSAARRGILIKGGVHLEAARTLKAIALDKTGTLTEGKPSLVHWQAWAGADAQQVERAAAALTTRSDHPVSKAILAGLQPAGELPDVESFRALPGRGTEGRVQGRALALGNHRLIEERGQCGPELEALLAEQEQQGRSVSLLADESGVIGIFAVADTLKPHAQEAVAALQALGVTPVMLSGDNQTTATAVAAQAGIQEVRGNLLPEEKQQALLELQARHGPTGMTGDGINDAPALAQARLGFAMGRAGTDIAMETADVVIMNDDLRRLPETVALSRRTHAVLWQNIVIALGIKAVFMVLAVAGSATLWMAVFADVGASLLVIANGLRLLRMGER</sequence>
<dbReference type="Gene3D" id="3.40.50.1000">
    <property type="entry name" value="HAD superfamily/HAD-like"/>
    <property type="match status" value="1"/>
</dbReference>
<feature type="region of interest" description="Disordered" evidence="11">
    <location>
        <begin position="1"/>
        <end position="20"/>
    </location>
</feature>
<keyword evidence="4 10" id="KW-0479">Metal-binding</keyword>
<dbReference type="PRINTS" id="PR00119">
    <property type="entry name" value="CATATPASE"/>
</dbReference>
<feature type="region of interest" description="Disordered" evidence="11">
    <location>
        <begin position="39"/>
        <end position="66"/>
    </location>
</feature>
<dbReference type="NCBIfam" id="TIGR01525">
    <property type="entry name" value="ATPase-IB_hvy"/>
    <property type="match status" value="1"/>
</dbReference>
<dbReference type="InterPro" id="IPR018303">
    <property type="entry name" value="ATPase_P-typ_P_site"/>
</dbReference>
<dbReference type="SFLD" id="SFLDS00003">
    <property type="entry name" value="Haloacid_Dehalogenase"/>
    <property type="match status" value="1"/>
</dbReference>
<dbReference type="InterPro" id="IPR059000">
    <property type="entry name" value="ATPase_P-type_domA"/>
</dbReference>
<evidence type="ECO:0000256" key="6">
    <source>
        <dbReference type="ARBA" id="ARBA00022989"/>
    </source>
</evidence>
<dbReference type="SUPFAM" id="SSF56784">
    <property type="entry name" value="HAD-like"/>
    <property type="match status" value="1"/>
</dbReference>
<dbReference type="InterPro" id="IPR023214">
    <property type="entry name" value="HAD_sf"/>
</dbReference>
<keyword evidence="10" id="KW-1003">Cell membrane</keyword>
<dbReference type="InterPro" id="IPR001757">
    <property type="entry name" value="P_typ_ATPase"/>
</dbReference>
<feature type="compositionally biased region" description="Polar residues" evidence="11">
    <location>
        <begin position="1"/>
        <end position="16"/>
    </location>
</feature>
<dbReference type="PROSITE" id="PS00154">
    <property type="entry name" value="ATPASE_E1_E2"/>
    <property type="match status" value="1"/>
</dbReference>
<proteinExistence type="inferred from homology"/>
<comment type="catalytic activity">
    <reaction evidence="9">
        <text>Zn(2+)(in) + ATP + H2O = Zn(2+)(out) + ADP + phosphate + H(+)</text>
        <dbReference type="Rhea" id="RHEA:20621"/>
        <dbReference type="ChEBI" id="CHEBI:15377"/>
        <dbReference type="ChEBI" id="CHEBI:15378"/>
        <dbReference type="ChEBI" id="CHEBI:29105"/>
        <dbReference type="ChEBI" id="CHEBI:30616"/>
        <dbReference type="ChEBI" id="CHEBI:43474"/>
        <dbReference type="ChEBI" id="CHEBI:456216"/>
        <dbReference type="EC" id="7.2.2.12"/>
    </reaction>
</comment>
<dbReference type="SFLD" id="SFLDG00002">
    <property type="entry name" value="C1.7:_P-type_atpase_like"/>
    <property type="match status" value="1"/>
</dbReference>
<evidence type="ECO:0000256" key="5">
    <source>
        <dbReference type="ARBA" id="ARBA00022967"/>
    </source>
</evidence>
<dbReference type="Gene3D" id="2.70.150.10">
    <property type="entry name" value="Calcium-transporting ATPase, cytoplasmic transduction domain A"/>
    <property type="match status" value="1"/>
</dbReference>
<keyword evidence="6 10" id="KW-1133">Transmembrane helix</keyword>
<evidence type="ECO:0000313" key="14">
    <source>
        <dbReference type="Proteomes" id="UP001174908"/>
    </source>
</evidence>
<comment type="subcellular location">
    <subcellularLocation>
        <location evidence="10">Cell membrane</location>
    </subcellularLocation>
    <subcellularLocation>
        <location evidence="1">Membrane</location>
    </subcellularLocation>
</comment>
<reference evidence="13" key="1">
    <citation type="submission" date="2023-06" db="EMBL/GenBank/DDBJ databases">
        <authorList>
            <person name="Jiang Y."/>
            <person name="Liu Q."/>
        </authorList>
    </citation>
    <scope>NUCLEOTIDE SEQUENCE</scope>
    <source>
        <strain evidence="13">CGMCC 1.12089</strain>
    </source>
</reference>
<evidence type="ECO:0000313" key="13">
    <source>
        <dbReference type="EMBL" id="MDM0046289.1"/>
    </source>
</evidence>
<dbReference type="Pfam" id="PF00122">
    <property type="entry name" value="E1-E2_ATPase"/>
    <property type="match status" value="1"/>
</dbReference>
<feature type="transmembrane region" description="Helical" evidence="10">
    <location>
        <begin position="97"/>
        <end position="118"/>
    </location>
</feature>
<organism evidence="13 14">
    <name type="scientific">Variovorax dokdonensis</name>
    <dbReference type="NCBI Taxonomy" id="344883"/>
    <lineage>
        <taxon>Bacteria</taxon>
        <taxon>Pseudomonadati</taxon>
        <taxon>Pseudomonadota</taxon>
        <taxon>Betaproteobacteria</taxon>
        <taxon>Burkholderiales</taxon>
        <taxon>Comamonadaceae</taxon>
        <taxon>Variovorax</taxon>
    </lineage>
</organism>
<feature type="transmembrane region" description="Helical" evidence="10">
    <location>
        <begin position="663"/>
        <end position="685"/>
    </location>
</feature>
<comment type="similarity">
    <text evidence="2 10">Belongs to the cation transport ATPase (P-type) (TC 3.A.3) family. Type IB subfamily.</text>
</comment>
<evidence type="ECO:0000256" key="1">
    <source>
        <dbReference type="ARBA" id="ARBA00004370"/>
    </source>
</evidence>
<dbReference type="EC" id="7.2.2.12" evidence="8"/>
<dbReference type="PRINTS" id="PR00941">
    <property type="entry name" value="CDATPASE"/>
</dbReference>
<feature type="compositionally biased region" description="Basic and acidic residues" evidence="11">
    <location>
        <begin position="41"/>
        <end position="66"/>
    </location>
</feature>
<evidence type="ECO:0000256" key="2">
    <source>
        <dbReference type="ARBA" id="ARBA00006024"/>
    </source>
</evidence>
<dbReference type="InterPro" id="IPR036412">
    <property type="entry name" value="HAD-like_sf"/>
</dbReference>
<dbReference type="Proteomes" id="UP001174908">
    <property type="component" value="Unassembled WGS sequence"/>
</dbReference>
<dbReference type="SUPFAM" id="SSF81665">
    <property type="entry name" value="Calcium ATPase, transmembrane domain M"/>
    <property type="match status" value="1"/>
</dbReference>
<dbReference type="InterPro" id="IPR008250">
    <property type="entry name" value="ATPase_P-typ_transduc_dom_A_sf"/>
</dbReference>
<dbReference type="PANTHER" id="PTHR48085">
    <property type="entry name" value="CADMIUM/ZINC-TRANSPORTING ATPASE HMA2-RELATED"/>
    <property type="match status" value="1"/>
</dbReference>
<dbReference type="InterPro" id="IPR027256">
    <property type="entry name" value="P-typ_ATPase_IB"/>
</dbReference>
<dbReference type="EMBL" id="JASZYV010000003">
    <property type="protein sequence ID" value="MDM0046289.1"/>
    <property type="molecule type" value="Genomic_DNA"/>
</dbReference>
<protein>
    <recommendedName>
        <fullName evidence="8">P-type Zn(2+) transporter</fullName>
        <ecNumber evidence="8">7.2.2.12</ecNumber>
    </recommendedName>
</protein>
<dbReference type="NCBIfam" id="TIGR01511">
    <property type="entry name" value="ATPase-IB1_Cu"/>
    <property type="match status" value="1"/>
</dbReference>
<gene>
    <name evidence="13" type="ORF">QTH91_17485</name>
</gene>
<feature type="transmembrane region" description="Helical" evidence="10">
    <location>
        <begin position="637"/>
        <end position="657"/>
    </location>
</feature>